<gene>
    <name evidence="1" type="ORF">BHK98_09655</name>
</gene>
<accession>A0A1Q9JJC0</accession>
<keyword evidence="2" id="KW-1185">Reference proteome</keyword>
<name>A0A1Q9JJC0_9FIRM</name>
<comment type="caution">
    <text evidence="1">The sequence shown here is derived from an EMBL/GenBank/DDBJ whole genome shotgun (WGS) entry which is preliminary data.</text>
</comment>
<evidence type="ECO:0000313" key="1">
    <source>
        <dbReference type="EMBL" id="OLR56309.1"/>
    </source>
</evidence>
<protein>
    <submittedName>
        <fullName evidence="1">Uncharacterized protein</fullName>
    </submittedName>
</protein>
<evidence type="ECO:0000313" key="2">
    <source>
        <dbReference type="Proteomes" id="UP000187404"/>
    </source>
</evidence>
<organism evidence="1 2">
    <name type="scientific">Hornefia porci</name>
    <dbReference type="NCBI Taxonomy" id="2652292"/>
    <lineage>
        <taxon>Bacteria</taxon>
        <taxon>Bacillati</taxon>
        <taxon>Bacillota</taxon>
        <taxon>Clostridia</taxon>
        <taxon>Peptostreptococcales</taxon>
        <taxon>Anaerovoracaceae</taxon>
        <taxon>Hornefia</taxon>
    </lineage>
</organism>
<dbReference type="Proteomes" id="UP000187404">
    <property type="component" value="Unassembled WGS sequence"/>
</dbReference>
<dbReference type="EMBL" id="MJIE01000001">
    <property type="protein sequence ID" value="OLR56309.1"/>
    <property type="molecule type" value="Genomic_DNA"/>
</dbReference>
<reference evidence="1 2" key="1">
    <citation type="journal article" date="2016" name="Appl. Environ. Microbiol.">
        <title>Function and Phylogeny of Bacterial Butyryl Coenzyme A:Acetate Transferases and Their Diversity in the Proximal Colon of Swine.</title>
        <authorList>
            <person name="Trachsel J."/>
            <person name="Bayles D.O."/>
            <person name="Looft T."/>
            <person name="Levine U.Y."/>
            <person name="Allen H.K."/>
        </authorList>
    </citation>
    <scope>NUCLEOTIDE SEQUENCE [LARGE SCALE GENOMIC DNA]</scope>
    <source>
        <strain evidence="1 2">68-3-10</strain>
    </source>
</reference>
<sequence>MTSRESFTNIAGMWICSSIFWRVRPAFQSGFFFCDQQRKIRRAAENISLIDKKEFCEPGYRNEAGILWQEVYESIR</sequence>
<dbReference type="AlphaFoldDB" id="A0A1Q9JJC0"/>
<proteinExistence type="predicted"/>